<comment type="catalytic activity">
    <reaction evidence="11">
        <text>[L-4-(L-arginin-2-N-yl)aspartate](n)-L-aspartate + L-arginine + ATP = [L-4-(L-arginin-2-N-yl)aspartate](n+1) + ADP + phosphate + H(+)</text>
        <dbReference type="Rhea" id="RHEA:23888"/>
        <dbReference type="Rhea" id="RHEA-COMP:13732"/>
        <dbReference type="Rhea" id="RHEA-COMP:13733"/>
        <dbReference type="ChEBI" id="CHEBI:15378"/>
        <dbReference type="ChEBI" id="CHEBI:30616"/>
        <dbReference type="ChEBI" id="CHEBI:32682"/>
        <dbReference type="ChEBI" id="CHEBI:43474"/>
        <dbReference type="ChEBI" id="CHEBI:137986"/>
        <dbReference type="ChEBI" id="CHEBI:137990"/>
        <dbReference type="ChEBI" id="CHEBI:456216"/>
        <dbReference type="EC" id="6.3.2.30"/>
    </reaction>
</comment>
<dbReference type="GO" id="GO:0005524">
    <property type="term" value="F:ATP binding"/>
    <property type="evidence" value="ECO:0007669"/>
    <property type="project" value="UniProtKB-UniRule"/>
</dbReference>
<dbReference type="GO" id="GO:0046872">
    <property type="term" value="F:metal ion binding"/>
    <property type="evidence" value="ECO:0007669"/>
    <property type="project" value="InterPro"/>
</dbReference>
<evidence type="ECO:0000256" key="2">
    <source>
        <dbReference type="ARBA" id="ARBA00009060"/>
    </source>
</evidence>
<dbReference type="InterPro" id="IPR011761">
    <property type="entry name" value="ATP-grasp"/>
</dbReference>
<reference evidence="15 16" key="1">
    <citation type="submission" date="2018-03" db="EMBL/GenBank/DDBJ databases">
        <title>The draft genome of Sphingosinicella sp. GL-C-18.</title>
        <authorList>
            <person name="Liu L."/>
            <person name="Li L."/>
            <person name="Liang L."/>
            <person name="Zhang X."/>
            <person name="Wang T."/>
        </authorList>
    </citation>
    <scope>NUCLEOTIDE SEQUENCE [LARGE SCALE GENOMIC DNA]</scope>
    <source>
        <strain evidence="15 16">GL-C-18</strain>
    </source>
</reference>
<dbReference type="Pfam" id="PF08245">
    <property type="entry name" value="Mur_ligase_M"/>
    <property type="match status" value="1"/>
</dbReference>
<comment type="function">
    <text evidence="1">Catalyzes the ATP-dependent polymerization of arginine and aspartate to multi-L-arginyl-poly-L-aspartic acid (cyanophycin; a water-insoluble reserve polymer).</text>
</comment>
<dbReference type="Pfam" id="PF02875">
    <property type="entry name" value="Mur_ligase_C"/>
    <property type="match status" value="1"/>
</dbReference>
<evidence type="ECO:0000313" key="16">
    <source>
        <dbReference type="Proteomes" id="UP000241167"/>
    </source>
</evidence>
<dbReference type="Gene3D" id="3.30.1490.20">
    <property type="entry name" value="ATP-grasp fold, A domain"/>
    <property type="match status" value="1"/>
</dbReference>
<dbReference type="EMBL" id="PXYI01000003">
    <property type="protein sequence ID" value="PSJ41057.1"/>
    <property type="molecule type" value="Genomic_DNA"/>
</dbReference>
<evidence type="ECO:0000256" key="13">
    <source>
        <dbReference type="PROSITE-ProRule" id="PRU00409"/>
    </source>
</evidence>
<evidence type="ECO:0000256" key="1">
    <source>
        <dbReference type="ARBA" id="ARBA00003184"/>
    </source>
</evidence>
<dbReference type="GO" id="GO:0071161">
    <property type="term" value="F:cyanophycin synthetase activity (L-arginine-adding)"/>
    <property type="evidence" value="ECO:0007669"/>
    <property type="project" value="UniProtKB-EC"/>
</dbReference>
<dbReference type="Proteomes" id="UP000241167">
    <property type="component" value="Unassembled WGS sequence"/>
</dbReference>
<proteinExistence type="inferred from homology"/>
<evidence type="ECO:0000256" key="12">
    <source>
        <dbReference type="ARBA" id="ARBA00048425"/>
    </source>
</evidence>
<dbReference type="EC" id="6.3.2.30" evidence="4"/>
<evidence type="ECO:0000256" key="4">
    <source>
        <dbReference type="ARBA" id="ARBA00012968"/>
    </source>
</evidence>
<dbReference type="SUPFAM" id="SSF56059">
    <property type="entry name" value="Glutathione synthetase ATP-binding domain-like"/>
    <property type="match status" value="1"/>
</dbReference>
<dbReference type="InterPro" id="IPR013221">
    <property type="entry name" value="Mur_ligase_cen"/>
</dbReference>
<organism evidence="15 16">
    <name type="scientific">Allosphingosinicella deserti</name>
    <dbReference type="NCBI Taxonomy" id="2116704"/>
    <lineage>
        <taxon>Bacteria</taxon>
        <taxon>Pseudomonadati</taxon>
        <taxon>Pseudomonadota</taxon>
        <taxon>Alphaproteobacteria</taxon>
        <taxon>Sphingomonadales</taxon>
        <taxon>Sphingomonadaceae</taxon>
        <taxon>Allosphingosinicella</taxon>
    </lineage>
</organism>
<keyword evidence="7" id="KW-0436">Ligase</keyword>
<evidence type="ECO:0000256" key="7">
    <source>
        <dbReference type="ARBA" id="ARBA00022598"/>
    </source>
</evidence>
<evidence type="ECO:0000256" key="6">
    <source>
        <dbReference type="ARBA" id="ARBA00022036"/>
    </source>
</evidence>
<dbReference type="Pfam" id="PF18921">
    <property type="entry name" value="Cyanophycin_syn"/>
    <property type="match status" value="1"/>
</dbReference>
<comment type="catalytic activity">
    <reaction evidence="12">
        <text>[L-4-(L-arginin-2-N-yl)aspartate](n) + L-aspartate + ATP = [L-4-(L-arginin-2-N-yl)aspartate](n)-L-aspartate + ADP + phosphate + H(+)</text>
        <dbReference type="Rhea" id="RHEA:13277"/>
        <dbReference type="Rhea" id="RHEA-COMP:13728"/>
        <dbReference type="Rhea" id="RHEA-COMP:13733"/>
        <dbReference type="ChEBI" id="CHEBI:15378"/>
        <dbReference type="ChEBI" id="CHEBI:29991"/>
        <dbReference type="ChEBI" id="CHEBI:30616"/>
        <dbReference type="ChEBI" id="CHEBI:43474"/>
        <dbReference type="ChEBI" id="CHEBI:137986"/>
        <dbReference type="ChEBI" id="CHEBI:137990"/>
        <dbReference type="ChEBI" id="CHEBI:456216"/>
        <dbReference type="EC" id="6.3.2.29"/>
    </reaction>
</comment>
<evidence type="ECO:0000256" key="5">
    <source>
        <dbReference type="ARBA" id="ARBA00013005"/>
    </source>
</evidence>
<dbReference type="OrthoDB" id="9803907at2"/>
<dbReference type="Gene3D" id="3.40.1190.10">
    <property type="entry name" value="Mur-like, catalytic domain"/>
    <property type="match status" value="1"/>
</dbReference>
<accession>A0A2P7QSX3</accession>
<dbReference type="NCBIfam" id="TIGR02068">
    <property type="entry name" value="cya_phycin_syn"/>
    <property type="match status" value="1"/>
</dbReference>
<evidence type="ECO:0000256" key="11">
    <source>
        <dbReference type="ARBA" id="ARBA00048094"/>
    </source>
</evidence>
<dbReference type="SUPFAM" id="SSF53244">
    <property type="entry name" value="MurD-like peptide ligases, peptide-binding domain"/>
    <property type="match status" value="1"/>
</dbReference>
<sequence>MKVTEVGVYRGPHYWSKLPMVRIQVDLGRMEEFPTNRIPGFTKGLLEALPGVGRHACSLKVRGGFEKRLLEGTWLGHVAEHVALELQTIAGSRATRGKTRSVKGKPGVYNIMFAYNEERVGLAAGRIALELVNSLLPDELRGIGGLGRISELDGDFDLERRIDDLKRLVRRTALGPTTRSLVDEAQRRGIPVTRLDEQSLIQLGHGRFQQRFRASITGRTSQVATDIAGNKNMTKRLLDDSGIPVPRGIVVRDVEDAVRSARRLGFPLVTKPLDGNHGRGVTIGILSEEQLRFGFAEAQSQAKGRDVIVEQFFAGNDHRILVVDGKMIAVAERVPAQVVGDGVSTIRQLVAEINKDPRRGNGHENVMTRIRIDAIVEEYIGREGLTPDSIPEAEQVVLLRATANLSTGGTAIDRTNEIHPDNAEIARRAAMIVGLDVAGVDFVCPDISRSVRETGGGVIEINAAPGLRMHIDPSEGAPRDVAKPIIAMLFPRGSQSRVPIIAITGTNGKSTVGRMVKHIIRYTGCTVGLTSTTGVYINDILTHEGDATGPRSARMILRDPSVEVAVLETARGGLLREGLAFDAADIGIATNVTADHLGLKGIETVEDLANVKSVVIESVRRGGHSILNADDQLTVRMARRAGGQIIWFSLCGGAEMSPLVREHVDEGGMAVVREAGPDGGTIVLYDDGRRETIMKAGDIPATLHGMAEFNVANALAAIAAAIAHGVPNLTIRSAMTNFRSSFEQNPGRLNVHDAHGFRVIVDYAHNAAGLEALGKVIRGLSGRYKRTIGTVSMAGDRRDEDLREMGRIAAGIFDELIFREDPGTRGRPRGEVMRLLHEGALEAGRSSDHIHLIAGEAASTAAALAMGRPGDLIVVTPTDVHAAWAQVNDFKPAGMRTASRAPLIAAE</sequence>
<dbReference type="AlphaFoldDB" id="A0A2P7QSX3"/>
<dbReference type="Gene3D" id="3.90.190.20">
    <property type="entry name" value="Mur ligase, C-terminal domain"/>
    <property type="match status" value="1"/>
</dbReference>
<dbReference type="Pfam" id="PF02786">
    <property type="entry name" value="CPSase_L_D2"/>
    <property type="match status" value="1"/>
</dbReference>
<name>A0A2P7QSX3_9SPHN</name>
<keyword evidence="9 13" id="KW-0067">ATP-binding</keyword>
<feature type="domain" description="ATP-grasp" evidence="14">
    <location>
        <begin position="235"/>
        <end position="490"/>
    </location>
</feature>
<dbReference type="GO" id="GO:0071160">
    <property type="term" value="F:cyanophycin synthetase activity (L-aspartate-adding)"/>
    <property type="evidence" value="ECO:0007669"/>
    <property type="project" value="UniProtKB-EC"/>
</dbReference>
<evidence type="ECO:0000259" key="14">
    <source>
        <dbReference type="PROSITE" id="PS50975"/>
    </source>
</evidence>
<dbReference type="InterPro" id="IPR044019">
    <property type="entry name" value="Cyanophycin_syn_N"/>
</dbReference>
<evidence type="ECO:0000256" key="3">
    <source>
        <dbReference type="ARBA" id="ARBA00011738"/>
    </source>
</evidence>
<evidence type="ECO:0000313" key="15">
    <source>
        <dbReference type="EMBL" id="PSJ41057.1"/>
    </source>
</evidence>
<dbReference type="InterPro" id="IPR004101">
    <property type="entry name" value="Mur_ligase_C"/>
</dbReference>
<keyword evidence="8 13" id="KW-0547">Nucleotide-binding</keyword>
<dbReference type="PANTHER" id="PTHR23135">
    <property type="entry name" value="MUR LIGASE FAMILY MEMBER"/>
    <property type="match status" value="1"/>
</dbReference>
<evidence type="ECO:0000256" key="8">
    <source>
        <dbReference type="ARBA" id="ARBA00022741"/>
    </source>
</evidence>
<dbReference type="PROSITE" id="PS01011">
    <property type="entry name" value="FOLYLPOLYGLU_SYNT_1"/>
    <property type="match status" value="1"/>
</dbReference>
<comment type="similarity">
    <text evidence="2">In the C-terminal section; belongs to the MurCDEF family.</text>
</comment>
<dbReference type="InterPro" id="IPR036615">
    <property type="entry name" value="Mur_ligase_C_dom_sf"/>
</dbReference>
<dbReference type="EC" id="6.3.2.29" evidence="5"/>
<dbReference type="Gene3D" id="3.30.470.20">
    <property type="entry name" value="ATP-grasp fold, B domain"/>
    <property type="match status" value="1"/>
</dbReference>
<keyword evidence="16" id="KW-1185">Reference proteome</keyword>
<dbReference type="InterPro" id="IPR011810">
    <property type="entry name" value="Cya_phycin_syn"/>
</dbReference>
<gene>
    <name evidence="15" type="primary">cphA</name>
    <name evidence="15" type="ORF">C7I55_11945</name>
</gene>
<dbReference type="InterPro" id="IPR013815">
    <property type="entry name" value="ATP_grasp_subdomain_1"/>
</dbReference>
<dbReference type="InterPro" id="IPR018109">
    <property type="entry name" value="Folylpolyglutamate_synth_CS"/>
</dbReference>
<evidence type="ECO:0000256" key="10">
    <source>
        <dbReference type="ARBA" id="ARBA00031353"/>
    </source>
</evidence>
<dbReference type="PROSITE" id="PS50975">
    <property type="entry name" value="ATP_GRASP"/>
    <property type="match status" value="1"/>
</dbReference>
<evidence type="ECO:0000256" key="9">
    <source>
        <dbReference type="ARBA" id="ARBA00022840"/>
    </source>
</evidence>
<dbReference type="SUPFAM" id="SSF53623">
    <property type="entry name" value="MurD-like peptide ligases, catalytic domain"/>
    <property type="match status" value="1"/>
</dbReference>
<comment type="subunit">
    <text evidence="3">Homodimer.</text>
</comment>
<dbReference type="InterPro" id="IPR036565">
    <property type="entry name" value="Mur-like_cat_sf"/>
</dbReference>
<dbReference type="GO" id="GO:0004326">
    <property type="term" value="F:tetrahydrofolylpolyglutamate synthase activity"/>
    <property type="evidence" value="ECO:0007669"/>
    <property type="project" value="InterPro"/>
</dbReference>
<dbReference type="PANTHER" id="PTHR23135:SF18">
    <property type="entry name" value="CYANOPHYCIN SYNTHETASE"/>
    <property type="match status" value="1"/>
</dbReference>
<comment type="caution">
    <text evidence="15">The sequence shown here is derived from an EMBL/GenBank/DDBJ whole genome shotgun (WGS) entry which is preliminary data.</text>
</comment>
<dbReference type="InterPro" id="IPR005479">
    <property type="entry name" value="CPAse_ATP-bd"/>
</dbReference>
<protein>
    <recommendedName>
        <fullName evidence="6">Cyanophycin synthetase</fullName>
        <ecNumber evidence="5">6.3.2.29</ecNumber>
        <ecNumber evidence="4">6.3.2.30</ecNumber>
    </recommendedName>
    <alternativeName>
        <fullName evidence="10">Cyanophycin synthase</fullName>
    </alternativeName>
</protein>
<dbReference type="NCBIfam" id="NF010623">
    <property type="entry name" value="PRK14016.1"/>
    <property type="match status" value="1"/>
</dbReference>